<organism evidence="1 2">
    <name type="scientific">Periplaneta americana</name>
    <name type="common">American cockroach</name>
    <name type="synonym">Blatta americana</name>
    <dbReference type="NCBI Taxonomy" id="6978"/>
    <lineage>
        <taxon>Eukaryota</taxon>
        <taxon>Metazoa</taxon>
        <taxon>Ecdysozoa</taxon>
        <taxon>Arthropoda</taxon>
        <taxon>Hexapoda</taxon>
        <taxon>Insecta</taxon>
        <taxon>Pterygota</taxon>
        <taxon>Neoptera</taxon>
        <taxon>Polyneoptera</taxon>
        <taxon>Dictyoptera</taxon>
        <taxon>Blattodea</taxon>
        <taxon>Blattoidea</taxon>
        <taxon>Blattidae</taxon>
        <taxon>Blattinae</taxon>
        <taxon>Periplaneta</taxon>
    </lineage>
</organism>
<dbReference type="Proteomes" id="UP001148838">
    <property type="component" value="Unassembled WGS sequence"/>
</dbReference>
<keyword evidence="2" id="KW-1185">Reference proteome</keyword>
<gene>
    <name evidence="1" type="ORF">ANN_22950</name>
</gene>
<proteinExistence type="predicted"/>
<dbReference type="EMBL" id="JAJSOF020000025">
    <property type="protein sequence ID" value="KAJ4434390.1"/>
    <property type="molecule type" value="Genomic_DNA"/>
</dbReference>
<evidence type="ECO:0000313" key="1">
    <source>
        <dbReference type="EMBL" id="KAJ4434390.1"/>
    </source>
</evidence>
<reference evidence="1 2" key="1">
    <citation type="journal article" date="2022" name="Allergy">
        <title>Genome assembly and annotation of Periplaneta americana reveal a comprehensive cockroach allergen profile.</title>
        <authorList>
            <person name="Wang L."/>
            <person name="Xiong Q."/>
            <person name="Saelim N."/>
            <person name="Wang L."/>
            <person name="Nong W."/>
            <person name="Wan A.T."/>
            <person name="Shi M."/>
            <person name="Liu X."/>
            <person name="Cao Q."/>
            <person name="Hui J.H.L."/>
            <person name="Sookrung N."/>
            <person name="Leung T.F."/>
            <person name="Tungtrongchitr A."/>
            <person name="Tsui S.K.W."/>
        </authorList>
    </citation>
    <scope>NUCLEOTIDE SEQUENCE [LARGE SCALE GENOMIC DNA]</scope>
    <source>
        <strain evidence="1">PWHHKU_190912</strain>
    </source>
</reference>
<evidence type="ECO:0008006" key="3">
    <source>
        <dbReference type="Google" id="ProtNLM"/>
    </source>
</evidence>
<evidence type="ECO:0000313" key="2">
    <source>
        <dbReference type="Proteomes" id="UP001148838"/>
    </source>
</evidence>
<name>A0ABQ8SKU9_PERAM</name>
<sequence length="94" mass="10462">MDVREVGYDDRDWINLAQDRDQWRAYSRPTSGQGDLDLRNEQAKVWGLPNQSSGPEMSASGVHAHCGKNVLVCHNATSVVFADKAYTLARSAIR</sequence>
<accession>A0ABQ8SKU9</accession>
<comment type="caution">
    <text evidence="1">The sequence shown here is derived from an EMBL/GenBank/DDBJ whole genome shotgun (WGS) entry which is preliminary data.</text>
</comment>
<protein>
    <recommendedName>
        <fullName evidence="3">Per a allergen</fullName>
    </recommendedName>
</protein>